<accession>A0A9P9EWU8</accession>
<dbReference type="Gene3D" id="3.40.50.1580">
    <property type="entry name" value="Nucleoside phosphorylase domain"/>
    <property type="match status" value="1"/>
</dbReference>
<keyword evidence="2" id="KW-1185">Reference proteome</keyword>
<dbReference type="Pfam" id="PF13424">
    <property type="entry name" value="TPR_12"/>
    <property type="match status" value="1"/>
</dbReference>
<dbReference type="Proteomes" id="UP000738349">
    <property type="component" value="Unassembled WGS sequence"/>
</dbReference>
<dbReference type="Pfam" id="PF13374">
    <property type="entry name" value="TPR_10"/>
    <property type="match status" value="3"/>
</dbReference>
<evidence type="ECO:0008006" key="3">
    <source>
        <dbReference type="Google" id="ProtNLM"/>
    </source>
</evidence>
<dbReference type="GO" id="GO:0009116">
    <property type="term" value="P:nucleoside metabolic process"/>
    <property type="evidence" value="ECO:0007669"/>
    <property type="project" value="InterPro"/>
</dbReference>
<reference evidence="1" key="1">
    <citation type="journal article" date="2021" name="Nat. Commun.">
        <title>Genetic determinants of endophytism in the Arabidopsis root mycobiome.</title>
        <authorList>
            <person name="Mesny F."/>
            <person name="Miyauchi S."/>
            <person name="Thiergart T."/>
            <person name="Pickel B."/>
            <person name="Atanasova L."/>
            <person name="Karlsson M."/>
            <person name="Huettel B."/>
            <person name="Barry K.W."/>
            <person name="Haridas S."/>
            <person name="Chen C."/>
            <person name="Bauer D."/>
            <person name="Andreopoulos W."/>
            <person name="Pangilinan J."/>
            <person name="LaButti K."/>
            <person name="Riley R."/>
            <person name="Lipzen A."/>
            <person name="Clum A."/>
            <person name="Drula E."/>
            <person name="Henrissat B."/>
            <person name="Kohler A."/>
            <person name="Grigoriev I.V."/>
            <person name="Martin F.M."/>
            <person name="Hacquard S."/>
        </authorList>
    </citation>
    <scope>NUCLEOTIDE SEQUENCE</scope>
    <source>
        <strain evidence="1">MPI-CAGE-AT-0147</strain>
    </source>
</reference>
<evidence type="ECO:0000313" key="1">
    <source>
        <dbReference type="EMBL" id="KAH7146098.1"/>
    </source>
</evidence>
<dbReference type="InterPro" id="IPR053137">
    <property type="entry name" value="NLR-like"/>
</dbReference>
<dbReference type="SUPFAM" id="SSF48452">
    <property type="entry name" value="TPR-like"/>
    <property type="match status" value="2"/>
</dbReference>
<dbReference type="Gene3D" id="1.25.40.10">
    <property type="entry name" value="Tetratricopeptide repeat domain"/>
    <property type="match status" value="2"/>
</dbReference>
<dbReference type="PANTHER" id="PTHR46082:SF6">
    <property type="entry name" value="AAA+ ATPASE DOMAIN-CONTAINING PROTEIN-RELATED"/>
    <property type="match status" value="1"/>
</dbReference>
<dbReference type="SUPFAM" id="SSF53167">
    <property type="entry name" value="Purine and uridine phosphorylases"/>
    <property type="match status" value="1"/>
</dbReference>
<gene>
    <name evidence="1" type="ORF">EDB81DRAFT_856613</name>
</gene>
<dbReference type="PANTHER" id="PTHR46082">
    <property type="entry name" value="ATP/GTP-BINDING PROTEIN-RELATED"/>
    <property type="match status" value="1"/>
</dbReference>
<dbReference type="AlphaFoldDB" id="A0A9P9EWU8"/>
<name>A0A9P9EWU8_9HYPO</name>
<protein>
    <recommendedName>
        <fullName evidence="3">Kinesin light chain</fullName>
    </recommendedName>
</protein>
<evidence type="ECO:0000313" key="2">
    <source>
        <dbReference type="Proteomes" id="UP000738349"/>
    </source>
</evidence>
<comment type="caution">
    <text evidence="1">The sequence shown here is derived from an EMBL/GenBank/DDBJ whole genome shotgun (WGS) entry which is preliminary data.</text>
</comment>
<proteinExistence type="predicted"/>
<dbReference type="InterPro" id="IPR011990">
    <property type="entry name" value="TPR-like_helical_dom_sf"/>
</dbReference>
<dbReference type="InterPro" id="IPR035994">
    <property type="entry name" value="Nucleoside_phosphorylase_sf"/>
</dbReference>
<dbReference type="GO" id="GO:0003824">
    <property type="term" value="F:catalytic activity"/>
    <property type="evidence" value="ECO:0007669"/>
    <property type="project" value="InterPro"/>
</dbReference>
<dbReference type="OrthoDB" id="427518at2759"/>
<sequence>MGQYRHGFRARDGLAKLEGIRGRKMLRSKIALYLDELQKEPELEAMYPGVAHDRLFDATYRHISDGKTCEECGCSGGLVQRRRLDQDIPQPAVHLGLIASGDTVMKSGEERDDIARQESVIGFEMEGAGVWDTFPCIVIKGACDYADSHKTKVWQRYAAAMTAACTKAFLEHWVPSIVPMQDGPNHQGTFTAKFLIPYTTYVFWLQETYPTVSIFWVHASSAERFRQAFASIAQEYQIPGYAEPKVDVLLLVKGWLEKKGHGEWLMVIDNADDAQLFFGQSADTAISSAESKDERNLQVGVRLTKGQQPIEVLRMTEDESEQLLRVRLKGISAASADLLMLSSQLEHLPLALAQGAAFIQETSITVAKYLQLLSNSDKDIVHLLSKEFETVGRDSKAPQAVAQTWILSFQQIEQQHALASELLSFMSILDRQDIPVQFISHYGERNGVPRSDIELTEALGILKAFSFVTEENSGSFDMHRLVQLVTQKWLTNRDTIGRFGKEALMTVSYMYPHGKYETRAICAAYLSHANAVLRLSGLNSRHEAKAKASLLRHMAGYFRFEGKWRNAEKLMKEAVEIREQELGADHPSTLTSMGNLASTYRNQGRWEEAEKLDVQVMETRKTKLGPDHPDTLTSMANLASTFRNQGRWEEAEKLFVQVMDTFETKLGADHPSTLSGMANLASTFRNQGRWEEAEKLEVQVMETRKMKLGADHPSTLTSMANLAFTWKSQGRHDDALALMETCAEAQRQVLGPKHPDTISTVSTLLEWRN</sequence>
<organism evidence="1 2">
    <name type="scientific">Dactylonectria macrodidyma</name>
    <dbReference type="NCBI Taxonomy" id="307937"/>
    <lineage>
        <taxon>Eukaryota</taxon>
        <taxon>Fungi</taxon>
        <taxon>Dikarya</taxon>
        <taxon>Ascomycota</taxon>
        <taxon>Pezizomycotina</taxon>
        <taxon>Sordariomycetes</taxon>
        <taxon>Hypocreomycetidae</taxon>
        <taxon>Hypocreales</taxon>
        <taxon>Nectriaceae</taxon>
        <taxon>Dactylonectria</taxon>
    </lineage>
</organism>
<dbReference type="EMBL" id="JAGMUV010000008">
    <property type="protein sequence ID" value="KAH7146098.1"/>
    <property type="molecule type" value="Genomic_DNA"/>
</dbReference>